<dbReference type="PANTHER" id="PTHR35788">
    <property type="entry name" value="EXPORTED PROTEIN-RELATED"/>
    <property type="match status" value="1"/>
</dbReference>
<keyword evidence="2" id="KW-0472">Membrane</keyword>
<organism evidence="4 5">
    <name type="scientific">Corynebacterium striatum</name>
    <dbReference type="NCBI Taxonomy" id="43770"/>
    <lineage>
        <taxon>Bacteria</taxon>
        <taxon>Bacillati</taxon>
        <taxon>Actinomycetota</taxon>
        <taxon>Actinomycetes</taxon>
        <taxon>Mycobacteriales</taxon>
        <taxon>Corynebacteriaceae</taxon>
        <taxon>Corynebacterium</taxon>
    </lineage>
</organism>
<dbReference type="InterPro" id="IPR052913">
    <property type="entry name" value="Glycopeptide_resist_protein"/>
</dbReference>
<proteinExistence type="predicted"/>
<dbReference type="Proteomes" id="UP000315234">
    <property type="component" value="Unassembled WGS sequence"/>
</dbReference>
<reference evidence="4 5" key="1">
    <citation type="submission" date="2019-06" db="EMBL/GenBank/DDBJ databases">
        <title>Draft genome sequence of Corynebacterium striatum NBRC 15291.</title>
        <authorList>
            <person name="Miura T."/>
            <person name="Furukawa M."/>
            <person name="Shimamura M."/>
            <person name="Ohyama Y."/>
            <person name="Yamazoe A."/>
            <person name="Kawasaki H."/>
        </authorList>
    </citation>
    <scope>NUCLEOTIDE SEQUENCE [LARGE SCALE GENOMIC DNA]</scope>
    <source>
        <strain evidence="4 5">NBRC 15291</strain>
    </source>
</reference>
<keyword evidence="2" id="KW-0812">Transmembrane</keyword>
<dbReference type="Pfam" id="PF12229">
    <property type="entry name" value="PG_binding_4"/>
    <property type="match status" value="2"/>
</dbReference>
<evidence type="ECO:0000256" key="2">
    <source>
        <dbReference type="SAM" id="Phobius"/>
    </source>
</evidence>
<evidence type="ECO:0000313" key="4">
    <source>
        <dbReference type="EMBL" id="GEA42127.1"/>
    </source>
</evidence>
<comment type="caution">
    <text evidence="4">The sequence shown here is derived from an EMBL/GenBank/DDBJ whole genome shotgun (WGS) entry which is preliminary data.</text>
</comment>
<gene>
    <name evidence="4" type="ORF">Cst04h_02970</name>
</gene>
<feature type="region of interest" description="Disordered" evidence="1">
    <location>
        <begin position="502"/>
        <end position="533"/>
    </location>
</feature>
<keyword evidence="2" id="KW-1133">Transmembrane helix</keyword>
<feature type="transmembrane region" description="Helical" evidence="2">
    <location>
        <begin position="12"/>
        <end position="33"/>
    </location>
</feature>
<accession>A0AAQ1TXZ3</accession>
<protein>
    <recommendedName>
        <fullName evidence="3">YoaR-like putative peptidoglycan binding domain-containing protein</fullName>
    </recommendedName>
</protein>
<evidence type="ECO:0000259" key="3">
    <source>
        <dbReference type="Pfam" id="PF12229"/>
    </source>
</evidence>
<dbReference type="InterPro" id="IPR022029">
    <property type="entry name" value="YoaR-like_PG-bd"/>
</dbReference>
<evidence type="ECO:0000256" key="1">
    <source>
        <dbReference type="SAM" id="MobiDB-lite"/>
    </source>
</evidence>
<feature type="domain" description="YoaR-like putative peptidoglycan binding" evidence="3">
    <location>
        <begin position="216"/>
        <end position="322"/>
    </location>
</feature>
<name>A0AAQ1TXZ3_CORST</name>
<sequence length="562" mass="60242">MKKAVGQQTGKGWRITLGVIVGLLLIAGIAYTWDVIANQGKVPRATSVGGVDISSMERTAAVEKLERELGDVETKPVNVTSGEKSSQLVPAESGLTLNYQKAVDGIPDASYNPVTRLFSFVKATQEIPVAVDIDDTALDGALERVKNELSFAPKDGMLELNNGQLKVTKPVLGQTVEPDDLKNGITENWLDPAGVEVEPVEVEPAINDDAIEAMRTGDAAKALDNPLTINGENNVAGTLRKDEIAQFVSIEAKDGKLELKVDTPKAQQLFEERMDGAQVPGQNAKISFSGDKMNVTPSVDGSIIDWEKTLKDFDKRVKGDERTWDADYKPDPAEYTTEMAEKATFNDTVSEFSTGGFSGASGENIRRVAAQVDGAVVNPGETFSLNGYTGPRGTAQGYVESGIIINGHSGTAVGGGISQFATTLYNAAYFAGFEDVAHTPHSYYISRYPAGREATVYEGSIDLQFKNTTNTPVRIETDFGGGKITVRFKGVKTYNVESVNNGRWAKTDPQPMSVPGSDCSPSSGAPGFTTSDTRIIKDLGGKELSRETTTTVYDPQPIVRCG</sequence>
<evidence type="ECO:0000313" key="5">
    <source>
        <dbReference type="Proteomes" id="UP000315234"/>
    </source>
</evidence>
<dbReference type="EMBL" id="BJLD01000001">
    <property type="protein sequence ID" value="GEA42127.1"/>
    <property type="molecule type" value="Genomic_DNA"/>
</dbReference>
<feature type="compositionally biased region" description="Polar residues" evidence="1">
    <location>
        <begin position="519"/>
        <end position="533"/>
    </location>
</feature>
<dbReference type="PANTHER" id="PTHR35788:SF1">
    <property type="entry name" value="EXPORTED PROTEIN"/>
    <property type="match status" value="1"/>
</dbReference>
<dbReference type="Pfam" id="PF04294">
    <property type="entry name" value="VanW"/>
    <property type="match status" value="1"/>
</dbReference>
<dbReference type="RefSeq" id="WP_005529533.1">
    <property type="nucleotide sequence ID" value="NZ_BJLD01000001.1"/>
</dbReference>
<dbReference type="AlphaFoldDB" id="A0AAQ1TXZ3"/>
<dbReference type="InterPro" id="IPR007391">
    <property type="entry name" value="Vancomycin_resist_VanW"/>
</dbReference>
<feature type="domain" description="YoaR-like putative peptidoglycan binding" evidence="3">
    <location>
        <begin position="92"/>
        <end position="188"/>
    </location>
</feature>